<name>A0A3B1B4X0_9ZZZZ</name>
<dbReference type="SUPFAM" id="SSF69118">
    <property type="entry name" value="AhpD-like"/>
    <property type="match status" value="1"/>
</dbReference>
<protein>
    <submittedName>
        <fullName evidence="1">Uncharacterized protein</fullName>
    </submittedName>
</protein>
<dbReference type="PANTHER" id="PTHR35446">
    <property type="entry name" value="SI:CH211-175M2.5"/>
    <property type="match status" value="1"/>
</dbReference>
<accession>A0A3B1B4X0</accession>
<sequence length="177" mass="19645">MSILNTVAPEQAEGQVAEMYKSIEQQIGFIPNAFKLSSVSPQMLQQQWEYIGYYIQHPSLSRVLTTLIRLLVSQKVDCEYCINLNTALLINEAGVPADQVAVIRADPTKAPLDEKEKALLLFVLDAVVDAHAASQTDLQKLRDLGCSEQDIYDALNHGARQVGLDIMLNAFKVENDI</sequence>
<dbReference type="EMBL" id="UOFY01000011">
    <property type="protein sequence ID" value="VAX06943.1"/>
    <property type="molecule type" value="Genomic_DNA"/>
</dbReference>
<dbReference type="Gene3D" id="1.20.1290.10">
    <property type="entry name" value="AhpD-like"/>
    <property type="match status" value="1"/>
</dbReference>
<proteinExistence type="predicted"/>
<organism evidence="1">
    <name type="scientific">hydrothermal vent metagenome</name>
    <dbReference type="NCBI Taxonomy" id="652676"/>
    <lineage>
        <taxon>unclassified sequences</taxon>
        <taxon>metagenomes</taxon>
        <taxon>ecological metagenomes</taxon>
    </lineage>
</organism>
<dbReference type="AlphaFoldDB" id="A0A3B1B4X0"/>
<dbReference type="InterPro" id="IPR029032">
    <property type="entry name" value="AhpD-like"/>
</dbReference>
<dbReference type="PANTHER" id="PTHR35446:SF2">
    <property type="entry name" value="CARBOXYMUCONOLACTONE DECARBOXYLASE-LIKE DOMAIN-CONTAINING PROTEIN"/>
    <property type="match status" value="1"/>
</dbReference>
<evidence type="ECO:0000313" key="1">
    <source>
        <dbReference type="EMBL" id="VAX06943.1"/>
    </source>
</evidence>
<reference evidence="1" key="1">
    <citation type="submission" date="2018-06" db="EMBL/GenBank/DDBJ databases">
        <authorList>
            <person name="Zhirakovskaya E."/>
        </authorList>
    </citation>
    <scope>NUCLEOTIDE SEQUENCE</scope>
</reference>
<gene>
    <name evidence="1" type="ORF">MNBD_GAMMA25-1538</name>
</gene>